<dbReference type="InterPro" id="IPR020904">
    <property type="entry name" value="Sc_DH/Rdtase_CS"/>
</dbReference>
<organism evidence="8 9">
    <name type="scientific">Priestia veravalensis</name>
    <dbReference type="NCBI Taxonomy" id="1414648"/>
    <lineage>
        <taxon>Bacteria</taxon>
        <taxon>Bacillati</taxon>
        <taxon>Bacillota</taxon>
        <taxon>Bacilli</taxon>
        <taxon>Bacillales</taxon>
        <taxon>Bacillaceae</taxon>
        <taxon>Priestia</taxon>
    </lineage>
</organism>
<dbReference type="AlphaFoldDB" id="A0A0V8JM45"/>
<comment type="caution">
    <text evidence="8">The sequence shown here is derived from an EMBL/GenBank/DDBJ whole genome shotgun (WGS) entry which is preliminary data.</text>
</comment>
<dbReference type="NCBIfam" id="NF009464">
    <property type="entry name" value="PRK12824.1"/>
    <property type="match status" value="1"/>
</dbReference>
<dbReference type="SMART" id="SM00822">
    <property type="entry name" value="PKS_KR"/>
    <property type="match status" value="1"/>
</dbReference>
<dbReference type="InterPro" id="IPR050259">
    <property type="entry name" value="SDR"/>
</dbReference>
<dbReference type="Pfam" id="PF00106">
    <property type="entry name" value="adh_short"/>
    <property type="match status" value="1"/>
</dbReference>
<evidence type="ECO:0000259" key="7">
    <source>
        <dbReference type="SMART" id="SM00822"/>
    </source>
</evidence>
<sequence>MTELQGKVAIVTGGSKGIGAAITRELASQGVKVAVNYNSSKESAEAIVNEIRENGGSAIAVQADVSYADQAKHLVEETKAAFGQLDILVNNAGITRDRSFKKLGEEDWKKVIDVNLHSVYNTTSAALGDLVEAEAGRIINISSIIGQAGGFGQTNYAAAKAGMVGFTKSLALELAKTNVTVNAICPGFIETEMVMAIPEEVRANIVAKIPKRRFGQVNEIARGVVYLVKDGAYITGQQLNINGGLYM</sequence>
<comment type="catalytic activity">
    <reaction evidence="5">
        <text>D-glucose + NAD(+) = D-glucono-1,5-lactone + NADH + H(+)</text>
        <dbReference type="Rhea" id="RHEA:14293"/>
        <dbReference type="ChEBI" id="CHEBI:4167"/>
        <dbReference type="ChEBI" id="CHEBI:15378"/>
        <dbReference type="ChEBI" id="CHEBI:16217"/>
        <dbReference type="ChEBI" id="CHEBI:57540"/>
        <dbReference type="ChEBI" id="CHEBI:57945"/>
        <dbReference type="EC" id="1.1.1.47"/>
    </reaction>
</comment>
<evidence type="ECO:0000313" key="9">
    <source>
        <dbReference type="Proteomes" id="UP000053681"/>
    </source>
</evidence>
<evidence type="ECO:0000313" key="8">
    <source>
        <dbReference type="EMBL" id="KSU88114.1"/>
    </source>
</evidence>
<dbReference type="RefSeq" id="WP_025909637.1">
    <property type="nucleotide sequence ID" value="NZ_KQ758644.1"/>
</dbReference>
<dbReference type="PRINTS" id="PR00080">
    <property type="entry name" value="SDRFAMILY"/>
</dbReference>
<dbReference type="NCBIfam" id="NF009466">
    <property type="entry name" value="PRK12826.1-2"/>
    <property type="match status" value="1"/>
</dbReference>
<gene>
    <name evidence="8" type="ORF">AS180_09320</name>
</gene>
<dbReference type="PANTHER" id="PTHR42879:SF2">
    <property type="entry name" value="3-OXOACYL-[ACYL-CARRIER-PROTEIN] REDUCTASE FABG"/>
    <property type="match status" value="1"/>
</dbReference>
<dbReference type="EC" id="1.1.1.47" evidence="3"/>
<protein>
    <recommendedName>
        <fullName evidence="3">glucose 1-dehydrogenase [NAD(P)(+)]</fullName>
        <ecNumber evidence="3">1.1.1.47</ecNumber>
    </recommendedName>
</protein>
<evidence type="ECO:0000256" key="1">
    <source>
        <dbReference type="ARBA" id="ARBA00006484"/>
    </source>
</evidence>
<dbReference type="GeneID" id="93681638"/>
<dbReference type="EMBL" id="LNQP01000028">
    <property type="protein sequence ID" value="KSU88114.1"/>
    <property type="molecule type" value="Genomic_DNA"/>
</dbReference>
<accession>A0A0V8JM45</accession>
<feature type="domain" description="Ketoreductase" evidence="7">
    <location>
        <begin position="7"/>
        <end position="187"/>
    </location>
</feature>
<evidence type="ECO:0000256" key="6">
    <source>
        <dbReference type="RuleBase" id="RU000363"/>
    </source>
</evidence>
<dbReference type="PROSITE" id="PS00061">
    <property type="entry name" value="ADH_SHORT"/>
    <property type="match status" value="1"/>
</dbReference>
<evidence type="ECO:0000256" key="2">
    <source>
        <dbReference type="ARBA" id="ARBA00023002"/>
    </source>
</evidence>
<reference evidence="8 9" key="1">
    <citation type="submission" date="2015-11" db="EMBL/GenBank/DDBJ databases">
        <title>Bacillus caseinolyticus sp nov.</title>
        <authorList>
            <person name="Dastager S.G."/>
            <person name="Mawlankar R."/>
        </authorList>
    </citation>
    <scope>NUCLEOTIDE SEQUENCE [LARGE SCALE GENOMIC DNA]</scope>
    <source>
        <strain evidence="8 9">SGD-V-76</strain>
    </source>
</reference>
<dbReference type="GO" id="GO:0032787">
    <property type="term" value="P:monocarboxylic acid metabolic process"/>
    <property type="evidence" value="ECO:0007669"/>
    <property type="project" value="UniProtKB-ARBA"/>
</dbReference>
<dbReference type="PRINTS" id="PR00081">
    <property type="entry name" value="GDHRDH"/>
</dbReference>
<dbReference type="NCBIfam" id="NF009546">
    <property type="entry name" value="PRK12935.1"/>
    <property type="match status" value="1"/>
</dbReference>
<name>A0A0V8JM45_9BACI</name>
<dbReference type="Gene3D" id="3.40.50.720">
    <property type="entry name" value="NAD(P)-binding Rossmann-like Domain"/>
    <property type="match status" value="1"/>
</dbReference>
<proteinExistence type="inferred from homology"/>
<dbReference type="PANTHER" id="PTHR42879">
    <property type="entry name" value="3-OXOACYL-(ACYL-CARRIER-PROTEIN) REDUCTASE"/>
    <property type="match status" value="1"/>
</dbReference>
<evidence type="ECO:0000256" key="4">
    <source>
        <dbReference type="ARBA" id="ARBA00047555"/>
    </source>
</evidence>
<dbReference type="InterPro" id="IPR036291">
    <property type="entry name" value="NAD(P)-bd_dom_sf"/>
</dbReference>
<dbReference type="Proteomes" id="UP000053681">
    <property type="component" value="Unassembled WGS sequence"/>
</dbReference>
<dbReference type="GO" id="GO:0047936">
    <property type="term" value="F:glucose 1-dehydrogenase [NAD(P)+] activity"/>
    <property type="evidence" value="ECO:0007669"/>
    <property type="project" value="UniProtKB-EC"/>
</dbReference>
<comment type="similarity">
    <text evidence="1 6">Belongs to the short-chain dehydrogenases/reductases (SDR) family.</text>
</comment>
<dbReference type="FunFam" id="3.40.50.720:FF:000173">
    <property type="entry name" value="3-oxoacyl-[acyl-carrier protein] reductase"/>
    <property type="match status" value="1"/>
</dbReference>
<keyword evidence="2" id="KW-0560">Oxidoreductase</keyword>
<dbReference type="InterPro" id="IPR002347">
    <property type="entry name" value="SDR_fam"/>
</dbReference>
<dbReference type="InterPro" id="IPR057326">
    <property type="entry name" value="KR_dom"/>
</dbReference>
<evidence type="ECO:0000256" key="5">
    <source>
        <dbReference type="ARBA" id="ARBA00048831"/>
    </source>
</evidence>
<dbReference type="NCBIfam" id="NF005559">
    <property type="entry name" value="PRK07231.1"/>
    <property type="match status" value="1"/>
</dbReference>
<keyword evidence="9" id="KW-1185">Reference proteome</keyword>
<evidence type="ECO:0000256" key="3">
    <source>
        <dbReference type="ARBA" id="ARBA00024389"/>
    </source>
</evidence>
<dbReference type="SUPFAM" id="SSF51735">
    <property type="entry name" value="NAD(P)-binding Rossmann-fold domains"/>
    <property type="match status" value="1"/>
</dbReference>
<comment type="catalytic activity">
    <reaction evidence="4">
        <text>D-glucose + NADP(+) = D-glucono-1,5-lactone + NADPH + H(+)</text>
        <dbReference type="Rhea" id="RHEA:14405"/>
        <dbReference type="ChEBI" id="CHEBI:4167"/>
        <dbReference type="ChEBI" id="CHEBI:15378"/>
        <dbReference type="ChEBI" id="CHEBI:16217"/>
        <dbReference type="ChEBI" id="CHEBI:57783"/>
        <dbReference type="ChEBI" id="CHEBI:58349"/>
        <dbReference type="EC" id="1.1.1.47"/>
    </reaction>
</comment>